<evidence type="ECO:0000313" key="1">
    <source>
        <dbReference type="EMBL" id="DAD70764.1"/>
    </source>
</evidence>
<proteinExistence type="predicted"/>
<organism evidence="1">
    <name type="scientific">Siphoviridae sp. ctKcB20</name>
    <dbReference type="NCBI Taxonomy" id="2827568"/>
    <lineage>
        <taxon>Viruses</taxon>
        <taxon>Duplodnaviria</taxon>
        <taxon>Heunggongvirae</taxon>
        <taxon>Uroviricota</taxon>
        <taxon>Caudoviricetes</taxon>
    </lineage>
</organism>
<sequence length="183" mass="21257">MPTAKSEVELRRMLKDPLQKAVQYVVQKIWNENREVVRLVVYEVYQPTEYDRTKGFLNAWDFTGEYYNPPSMNSVAHGEFYFKPSEMPLGSTDPNSENYAQHIGIAGSYRGADAREYLADIIYGNIKWGSGFGIGDWQRKRDAWTELNKRIGRRKMKQWMKEGMEAAGLTVQMHNTPLYVEES</sequence>
<reference evidence="1" key="1">
    <citation type="journal article" date="2021" name="Proc. Natl. Acad. Sci. U.S.A.">
        <title>A Catalog of Tens of Thousands of Viruses from Human Metagenomes Reveals Hidden Associations with Chronic Diseases.</title>
        <authorList>
            <person name="Tisza M.J."/>
            <person name="Buck C.B."/>
        </authorList>
    </citation>
    <scope>NUCLEOTIDE SEQUENCE</scope>
    <source>
        <strain evidence="1">CtKcB20</strain>
    </source>
</reference>
<accession>A0A8S5LKZ6</accession>
<name>A0A8S5LKZ6_9CAUD</name>
<protein>
    <submittedName>
        <fullName evidence="1">Uncharacterized protein</fullName>
    </submittedName>
</protein>
<dbReference type="EMBL" id="BK015870">
    <property type="protein sequence ID" value="DAD70764.1"/>
    <property type="molecule type" value="Genomic_DNA"/>
</dbReference>